<organism evidence="2 3">
    <name type="scientific">Mucuna pruriens</name>
    <name type="common">Velvet bean</name>
    <name type="synonym">Dolichos pruriens</name>
    <dbReference type="NCBI Taxonomy" id="157652"/>
    <lineage>
        <taxon>Eukaryota</taxon>
        <taxon>Viridiplantae</taxon>
        <taxon>Streptophyta</taxon>
        <taxon>Embryophyta</taxon>
        <taxon>Tracheophyta</taxon>
        <taxon>Spermatophyta</taxon>
        <taxon>Magnoliopsida</taxon>
        <taxon>eudicotyledons</taxon>
        <taxon>Gunneridae</taxon>
        <taxon>Pentapetalae</taxon>
        <taxon>rosids</taxon>
        <taxon>fabids</taxon>
        <taxon>Fabales</taxon>
        <taxon>Fabaceae</taxon>
        <taxon>Papilionoideae</taxon>
        <taxon>50 kb inversion clade</taxon>
        <taxon>NPAAA clade</taxon>
        <taxon>indigoferoid/millettioid clade</taxon>
        <taxon>Phaseoleae</taxon>
        <taxon>Mucuna</taxon>
    </lineage>
</organism>
<comment type="caution">
    <text evidence="2">The sequence shown here is derived from an EMBL/GenBank/DDBJ whole genome shotgun (WGS) entry which is preliminary data.</text>
</comment>
<evidence type="ECO:0000256" key="1">
    <source>
        <dbReference type="SAM" id="MobiDB-lite"/>
    </source>
</evidence>
<accession>A0A371HNW4</accession>
<gene>
    <name evidence="2" type="ORF">CR513_11881</name>
</gene>
<proteinExistence type="predicted"/>
<sequence length="129" mass="14772">MTPKRRSVWRSVCIMMRYRNSKICSGRMAPGKRTSGRGNRGSSTTSSEFGEFVWCFSENEEAEHRRVELGFRRRCRRMLRCCGREVGDLGFRESPIGGQKKFWFLALDTPRGNSGSREIGPDTILLGLM</sequence>
<evidence type="ECO:0000313" key="2">
    <source>
        <dbReference type="EMBL" id="RDY04412.1"/>
    </source>
</evidence>
<protein>
    <submittedName>
        <fullName evidence="2">Uncharacterized protein</fullName>
    </submittedName>
</protein>
<name>A0A371HNW4_MUCPR</name>
<feature type="non-terminal residue" evidence="2">
    <location>
        <position position="1"/>
    </location>
</feature>
<dbReference type="AlphaFoldDB" id="A0A371HNW4"/>
<feature type="compositionally biased region" description="Low complexity" evidence="1">
    <location>
        <begin position="36"/>
        <end position="46"/>
    </location>
</feature>
<dbReference type="Proteomes" id="UP000257109">
    <property type="component" value="Unassembled WGS sequence"/>
</dbReference>
<reference evidence="2" key="1">
    <citation type="submission" date="2018-05" db="EMBL/GenBank/DDBJ databases">
        <title>Draft genome of Mucuna pruriens seed.</title>
        <authorList>
            <person name="Nnadi N.E."/>
            <person name="Vos R."/>
            <person name="Hasami M.H."/>
            <person name="Devisetty U.K."/>
            <person name="Aguiy J.C."/>
        </authorList>
    </citation>
    <scope>NUCLEOTIDE SEQUENCE [LARGE SCALE GENOMIC DNA]</scope>
    <source>
        <strain evidence="2">JCA_2017</strain>
    </source>
</reference>
<evidence type="ECO:0000313" key="3">
    <source>
        <dbReference type="Proteomes" id="UP000257109"/>
    </source>
</evidence>
<keyword evidence="3" id="KW-1185">Reference proteome</keyword>
<feature type="region of interest" description="Disordered" evidence="1">
    <location>
        <begin position="25"/>
        <end position="46"/>
    </location>
</feature>
<dbReference type="EMBL" id="QJKJ01002085">
    <property type="protein sequence ID" value="RDY04412.1"/>
    <property type="molecule type" value="Genomic_DNA"/>
</dbReference>